<gene>
    <name evidence="1" type="ORF">BS47DRAFT_1481211</name>
</gene>
<dbReference type="AlphaFoldDB" id="A0A9P6E2R1"/>
<evidence type="ECO:0000313" key="2">
    <source>
        <dbReference type="Proteomes" id="UP000886523"/>
    </source>
</evidence>
<dbReference type="Proteomes" id="UP000886523">
    <property type="component" value="Unassembled WGS sequence"/>
</dbReference>
<dbReference type="EMBL" id="MU128910">
    <property type="protein sequence ID" value="KAF9520885.1"/>
    <property type="molecule type" value="Genomic_DNA"/>
</dbReference>
<reference evidence="1" key="1">
    <citation type="journal article" date="2020" name="Nat. Commun.">
        <title>Large-scale genome sequencing of mycorrhizal fungi provides insights into the early evolution of symbiotic traits.</title>
        <authorList>
            <person name="Miyauchi S."/>
            <person name="Kiss E."/>
            <person name="Kuo A."/>
            <person name="Drula E."/>
            <person name="Kohler A."/>
            <person name="Sanchez-Garcia M."/>
            <person name="Morin E."/>
            <person name="Andreopoulos B."/>
            <person name="Barry K.W."/>
            <person name="Bonito G."/>
            <person name="Buee M."/>
            <person name="Carver A."/>
            <person name="Chen C."/>
            <person name="Cichocki N."/>
            <person name="Clum A."/>
            <person name="Culley D."/>
            <person name="Crous P.W."/>
            <person name="Fauchery L."/>
            <person name="Girlanda M."/>
            <person name="Hayes R.D."/>
            <person name="Keri Z."/>
            <person name="LaButti K."/>
            <person name="Lipzen A."/>
            <person name="Lombard V."/>
            <person name="Magnuson J."/>
            <person name="Maillard F."/>
            <person name="Murat C."/>
            <person name="Nolan M."/>
            <person name="Ohm R.A."/>
            <person name="Pangilinan J."/>
            <person name="Pereira M.F."/>
            <person name="Perotto S."/>
            <person name="Peter M."/>
            <person name="Pfister S."/>
            <person name="Riley R."/>
            <person name="Sitrit Y."/>
            <person name="Stielow J.B."/>
            <person name="Szollosi G."/>
            <person name="Zifcakova L."/>
            <person name="Stursova M."/>
            <person name="Spatafora J.W."/>
            <person name="Tedersoo L."/>
            <person name="Vaario L.M."/>
            <person name="Yamada A."/>
            <person name="Yan M."/>
            <person name="Wang P."/>
            <person name="Xu J."/>
            <person name="Bruns T."/>
            <person name="Baldrian P."/>
            <person name="Vilgalys R."/>
            <person name="Dunand C."/>
            <person name="Henrissat B."/>
            <person name="Grigoriev I.V."/>
            <person name="Hibbett D."/>
            <person name="Nagy L.G."/>
            <person name="Martin F.M."/>
        </authorList>
    </citation>
    <scope>NUCLEOTIDE SEQUENCE</scope>
    <source>
        <strain evidence="1">UP504</strain>
    </source>
</reference>
<accession>A0A9P6E2R1</accession>
<organism evidence="1 2">
    <name type="scientific">Hydnum rufescens UP504</name>
    <dbReference type="NCBI Taxonomy" id="1448309"/>
    <lineage>
        <taxon>Eukaryota</taxon>
        <taxon>Fungi</taxon>
        <taxon>Dikarya</taxon>
        <taxon>Basidiomycota</taxon>
        <taxon>Agaricomycotina</taxon>
        <taxon>Agaricomycetes</taxon>
        <taxon>Cantharellales</taxon>
        <taxon>Hydnaceae</taxon>
        <taxon>Hydnum</taxon>
    </lineage>
</organism>
<name>A0A9P6E2R1_9AGAM</name>
<proteinExistence type="predicted"/>
<sequence>MDLAAGLEKEFGDKSHVLVKDSEIVTSSVNLREDFGHPDIFACCLRLCFTDWGIQVHLHAWEAANAEMALIIVSCRQAAWKRLSDKQGQKGGDVNYSTALYCARAAGSSLFSWPKLGSGNTTRRTHVVDRPRRVKFDLVDWTSDYYPSVHYDLGDVQWIGSGANAFCRVSLDTAIRATSSLVLNQTFDTVVMGCQKHSKGPNGTYLLLVSPTSDISTYTTGPGTPTIVATEGFVCKCLTSLPINIKSVGVLLARLSRVLGSVDIQVWDWKRRQPGRKQLEPRPPPRGIVFYKQCPLVPLHLHVGIIRRHIG</sequence>
<protein>
    <submittedName>
        <fullName evidence="1">Uncharacterized protein</fullName>
    </submittedName>
</protein>
<evidence type="ECO:0000313" key="1">
    <source>
        <dbReference type="EMBL" id="KAF9520885.1"/>
    </source>
</evidence>
<keyword evidence="2" id="KW-1185">Reference proteome</keyword>
<dbReference type="OrthoDB" id="1888931at2759"/>
<comment type="caution">
    <text evidence="1">The sequence shown here is derived from an EMBL/GenBank/DDBJ whole genome shotgun (WGS) entry which is preliminary data.</text>
</comment>